<evidence type="ECO:0000256" key="4">
    <source>
        <dbReference type="ARBA" id="ARBA00023251"/>
    </source>
</evidence>
<comment type="caution">
    <text evidence="8">The sequence shown here is derived from an EMBL/GenBank/DDBJ whole genome shotgun (WGS) entry which is preliminary data.</text>
</comment>
<evidence type="ECO:0000313" key="8">
    <source>
        <dbReference type="EMBL" id="MFC6091789.1"/>
    </source>
</evidence>
<comment type="catalytic activity">
    <reaction evidence="5">
        <text>a beta-lactam + H2O = a substituted beta-amino acid</text>
        <dbReference type="Rhea" id="RHEA:20401"/>
        <dbReference type="ChEBI" id="CHEBI:15377"/>
        <dbReference type="ChEBI" id="CHEBI:35627"/>
        <dbReference type="ChEBI" id="CHEBI:140347"/>
        <dbReference type="EC" id="3.5.2.6"/>
    </reaction>
</comment>
<evidence type="ECO:0000256" key="1">
    <source>
        <dbReference type="ARBA" id="ARBA00009009"/>
    </source>
</evidence>
<feature type="compositionally biased region" description="Low complexity" evidence="6">
    <location>
        <begin position="23"/>
        <end position="43"/>
    </location>
</feature>
<keyword evidence="9" id="KW-1185">Reference proteome</keyword>
<dbReference type="EC" id="3.5.2.6" evidence="2 5"/>
<dbReference type="NCBIfam" id="NF033103">
    <property type="entry name" value="bla_class_A"/>
    <property type="match status" value="1"/>
</dbReference>
<protein>
    <recommendedName>
        <fullName evidence="2 5">Beta-lactamase</fullName>
        <ecNumber evidence="2 5">3.5.2.6</ecNumber>
    </recommendedName>
</protein>
<dbReference type="InterPro" id="IPR000871">
    <property type="entry name" value="Beta-lactam_class-A"/>
</dbReference>
<evidence type="ECO:0000256" key="2">
    <source>
        <dbReference type="ARBA" id="ARBA00012865"/>
    </source>
</evidence>
<dbReference type="GO" id="GO:0008800">
    <property type="term" value="F:beta-lactamase activity"/>
    <property type="evidence" value="ECO:0007669"/>
    <property type="project" value="UniProtKB-EC"/>
</dbReference>
<dbReference type="PRINTS" id="PR00118">
    <property type="entry name" value="BLACTAMASEA"/>
</dbReference>
<feature type="domain" description="Beta-lactamase class A catalytic" evidence="7">
    <location>
        <begin position="65"/>
        <end position="280"/>
    </location>
</feature>
<feature type="region of interest" description="Disordered" evidence="6">
    <location>
        <begin position="176"/>
        <end position="198"/>
    </location>
</feature>
<dbReference type="InterPro" id="IPR012338">
    <property type="entry name" value="Beta-lactam/transpept-like"/>
</dbReference>
<comment type="similarity">
    <text evidence="1 5">Belongs to the class-A beta-lactamase family.</text>
</comment>
<keyword evidence="3 5" id="KW-0378">Hydrolase</keyword>
<proteinExistence type="inferred from homology"/>
<accession>A0ABW1P8V4</accession>
<feature type="region of interest" description="Disordered" evidence="6">
    <location>
        <begin position="12"/>
        <end position="43"/>
    </location>
</feature>
<evidence type="ECO:0000259" key="7">
    <source>
        <dbReference type="Pfam" id="PF13354"/>
    </source>
</evidence>
<dbReference type="RefSeq" id="WP_380638091.1">
    <property type="nucleotide sequence ID" value="NZ_JBHSQO010000021.1"/>
</dbReference>
<keyword evidence="4 5" id="KW-0046">Antibiotic resistance</keyword>
<dbReference type="Pfam" id="PF13354">
    <property type="entry name" value="Beta-lactamase2"/>
    <property type="match status" value="1"/>
</dbReference>
<dbReference type="SUPFAM" id="SSF56601">
    <property type="entry name" value="beta-lactamase/transpeptidase-like"/>
    <property type="match status" value="1"/>
</dbReference>
<dbReference type="PROSITE" id="PS00146">
    <property type="entry name" value="BETA_LACTAMASE_A"/>
    <property type="match status" value="1"/>
</dbReference>
<dbReference type="PANTHER" id="PTHR35333">
    <property type="entry name" value="BETA-LACTAMASE"/>
    <property type="match status" value="1"/>
</dbReference>
<name>A0ABW1P8V4_9PSEU</name>
<dbReference type="EMBL" id="JBHSQO010000021">
    <property type="protein sequence ID" value="MFC6091789.1"/>
    <property type="molecule type" value="Genomic_DNA"/>
</dbReference>
<gene>
    <name evidence="8" type="primary">bla</name>
    <name evidence="8" type="ORF">ACFP3R_21180</name>
</gene>
<sequence>MTVLLCAAVGGCSSPAGQSSPESAVSPGPTSSSASSAPAPAVEVDDPAVAPEFARLESVHDARLGVYAVDTGSGRAVAYGADERFAYASTFKAFAAALVLADTTPAQFEEPVRVEAADLLANSPVTETRAGTTMTWRELCDAAVRYSDNTAGNLLLRRLGGPGGYDSALGELGDDVTSADRYEPDLSSAVPGDPRDTSTPRAMADNLRQFALGEALDDADREVFLGWLRGNTTGAAVVRAGVPEGWVVGDKTGTASYGGRNDIAVVWPPDRDPIIIAVMTSRDRQGADQVDALIADATRVVVRVLAES</sequence>
<dbReference type="Proteomes" id="UP001596220">
    <property type="component" value="Unassembled WGS sequence"/>
</dbReference>
<organism evidence="8 9">
    <name type="scientific">Saccharothrix lopnurensis</name>
    <dbReference type="NCBI Taxonomy" id="1670621"/>
    <lineage>
        <taxon>Bacteria</taxon>
        <taxon>Bacillati</taxon>
        <taxon>Actinomycetota</taxon>
        <taxon>Actinomycetes</taxon>
        <taxon>Pseudonocardiales</taxon>
        <taxon>Pseudonocardiaceae</taxon>
        <taxon>Saccharothrix</taxon>
    </lineage>
</organism>
<evidence type="ECO:0000256" key="5">
    <source>
        <dbReference type="RuleBase" id="RU361140"/>
    </source>
</evidence>
<reference evidence="9" key="1">
    <citation type="journal article" date="2019" name="Int. J. Syst. Evol. Microbiol.">
        <title>The Global Catalogue of Microorganisms (GCM) 10K type strain sequencing project: providing services to taxonomists for standard genome sequencing and annotation.</title>
        <authorList>
            <consortium name="The Broad Institute Genomics Platform"/>
            <consortium name="The Broad Institute Genome Sequencing Center for Infectious Disease"/>
            <person name="Wu L."/>
            <person name="Ma J."/>
        </authorList>
    </citation>
    <scope>NUCLEOTIDE SEQUENCE [LARGE SCALE GENOMIC DNA]</scope>
    <source>
        <strain evidence="9">CGMCC 4.7246</strain>
    </source>
</reference>
<evidence type="ECO:0000313" key="9">
    <source>
        <dbReference type="Proteomes" id="UP001596220"/>
    </source>
</evidence>
<dbReference type="PANTHER" id="PTHR35333:SF3">
    <property type="entry name" value="BETA-LACTAMASE-TYPE TRANSPEPTIDASE FOLD CONTAINING PROTEIN"/>
    <property type="match status" value="1"/>
</dbReference>
<evidence type="ECO:0000256" key="6">
    <source>
        <dbReference type="SAM" id="MobiDB-lite"/>
    </source>
</evidence>
<evidence type="ECO:0000256" key="3">
    <source>
        <dbReference type="ARBA" id="ARBA00022801"/>
    </source>
</evidence>
<dbReference type="Gene3D" id="3.40.710.10">
    <property type="entry name" value="DD-peptidase/beta-lactamase superfamily"/>
    <property type="match status" value="1"/>
</dbReference>
<dbReference type="InterPro" id="IPR023650">
    <property type="entry name" value="Beta-lactam_class-A_AS"/>
</dbReference>
<dbReference type="InterPro" id="IPR045155">
    <property type="entry name" value="Beta-lactam_cat"/>
</dbReference>